<sequence>MPDAGPTTPPGHPAVRVRNLAVAATDGRMLLRDASLDAEPGRVVALTGLSGAGKTTLLRALTGILPPGTTRTDGTVEVLGHDVFALDTTALRELRRTRIAFVGQDPGSALNPRMRVRALVRELATDPSTVTDLLTEVRLPADLRFTTRRPTALSGGQQRRVALARALARRPDVLLLDEPTAGLHPELRDDIADLLRTLAHTRALAIVLTCHDRALVDRIADTEVHLESGDPSVHTVTAPAEPPRPFASEAAAGDDRSRRAAAPDHSADRLPSNGLPTGPGERGPAASTTAADVATPVEQTGAAPTAATSAGSVPSAYSPVRAGEPESANSVPAGCGGFVSGRGENLPGDRVAAGAVGGRTGDANGTALVGGRVVGSQAAASDPGRLAASSHSAEVAAVPNESLLVVRGLEVSFAGSGQRVLHGVDLAVGAGRAVGIVGPSGSGKTSVARAVVGLHPPERGTVTLDGVALRGESRRRSREQRRRVQLVPQSPLGALNPSRSVGETLGRPLRLHRRCAAGERARRVAELLRQVELAPDYARRYPHELSGGQRQRVAIARALAAEPDVLICDEVTSALDDRTGAAIMDLLAGLRASHRLALVLIAHDLPLIAERTDTVTVLDAGRVVESGSTASVFAAPTHETTRALLAPDALTRAG</sequence>
<dbReference type="GO" id="GO:0005524">
    <property type="term" value="F:ATP binding"/>
    <property type="evidence" value="ECO:0007669"/>
    <property type="project" value="UniProtKB-KW"/>
</dbReference>
<keyword evidence="4 7" id="KW-0067">ATP-binding</keyword>
<organism evidence="7 8">
    <name type="scientific">Nocardia otitidiscaviarum</name>
    <dbReference type="NCBI Taxonomy" id="1823"/>
    <lineage>
        <taxon>Bacteria</taxon>
        <taxon>Bacillati</taxon>
        <taxon>Actinomycetota</taxon>
        <taxon>Actinomycetes</taxon>
        <taxon>Mycobacteriales</taxon>
        <taxon>Nocardiaceae</taxon>
        <taxon>Nocardia</taxon>
    </lineage>
</organism>
<dbReference type="InterPro" id="IPR027417">
    <property type="entry name" value="P-loop_NTPase"/>
</dbReference>
<feature type="region of interest" description="Disordered" evidence="5">
    <location>
        <begin position="229"/>
        <end position="335"/>
    </location>
</feature>
<dbReference type="CDD" id="cd03257">
    <property type="entry name" value="ABC_NikE_OppD_transporters"/>
    <property type="match status" value="1"/>
</dbReference>
<evidence type="ECO:0000256" key="3">
    <source>
        <dbReference type="ARBA" id="ARBA00022741"/>
    </source>
</evidence>
<dbReference type="AlphaFoldDB" id="A0A378YFZ9"/>
<dbReference type="RefSeq" id="WP_051036748.1">
    <property type="nucleotide sequence ID" value="NZ_UGRY01000002.1"/>
</dbReference>
<feature type="compositionally biased region" description="Basic and acidic residues" evidence="5">
    <location>
        <begin position="253"/>
        <end position="268"/>
    </location>
</feature>
<keyword evidence="2" id="KW-0813">Transport</keyword>
<dbReference type="GO" id="GO:0055085">
    <property type="term" value="P:transmembrane transport"/>
    <property type="evidence" value="ECO:0007669"/>
    <property type="project" value="UniProtKB-ARBA"/>
</dbReference>
<dbReference type="SMART" id="SM00382">
    <property type="entry name" value="AAA"/>
    <property type="match status" value="2"/>
</dbReference>
<feature type="domain" description="ABC transporter" evidence="6">
    <location>
        <begin position="15"/>
        <end position="253"/>
    </location>
</feature>
<dbReference type="Proteomes" id="UP000255467">
    <property type="component" value="Unassembled WGS sequence"/>
</dbReference>
<gene>
    <name evidence="7" type="primary">gsiA_3</name>
    <name evidence="7" type="ORF">NCTC1934_02240</name>
</gene>
<dbReference type="InterPro" id="IPR003439">
    <property type="entry name" value="ABC_transporter-like_ATP-bd"/>
</dbReference>
<keyword evidence="7" id="KW-0378">Hydrolase</keyword>
<proteinExistence type="inferred from homology"/>
<dbReference type="PROSITE" id="PS50893">
    <property type="entry name" value="ABC_TRANSPORTER_2"/>
    <property type="match status" value="2"/>
</dbReference>
<dbReference type="InterPro" id="IPR003593">
    <property type="entry name" value="AAA+_ATPase"/>
</dbReference>
<evidence type="ECO:0000313" key="7">
    <source>
        <dbReference type="EMBL" id="SUA75788.1"/>
    </source>
</evidence>
<dbReference type="PROSITE" id="PS00211">
    <property type="entry name" value="ABC_TRANSPORTER_1"/>
    <property type="match status" value="2"/>
</dbReference>
<evidence type="ECO:0000256" key="1">
    <source>
        <dbReference type="ARBA" id="ARBA00005417"/>
    </source>
</evidence>
<evidence type="ECO:0000313" key="8">
    <source>
        <dbReference type="Proteomes" id="UP000255467"/>
    </source>
</evidence>
<dbReference type="SUPFAM" id="SSF52540">
    <property type="entry name" value="P-loop containing nucleoside triphosphate hydrolases"/>
    <property type="match status" value="2"/>
</dbReference>
<feature type="domain" description="ABC transporter" evidence="6">
    <location>
        <begin position="406"/>
        <end position="645"/>
    </location>
</feature>
<evidence type="ECO:0000256" key="2">
    <source>
        <dbReference type="ARBA" id="ARBA00022448"/>
    </source>
</evidence>
<keyword evidence="8" id="KW-1185">Reference proteome</keyword>
<dbReference type="GO" id="GO:0016887">
    <property type="term" value="F:ATP hydrolysis activity"/>
    <property type="evidence" value="ECO:0007669"/>
    <property type="project" value="InterPro"/>
</dbReference>
<dbReference type="PANTHER" id="PTHR43776:SF7">
    <property type="entry name" value="D,D-DIPEPTIDE TRANSPORT ATP-BINDING PROTEIN DDPF-RELATED"/>
    <property type="match status" value="1"/>
</dbReference>
<comment type="similarity">
    <text evidence="1">Belongs to the ABC transporter superfamily.</text>
</comment>
<feature type="compositionally biased region" description="Low complexity" evidence="5">
    <location>
        <begin position="300"/>
        <end position="316"/>
    </location>
</feature>
<evidence type="ECO:0000256" key="5">
    <source>
        <dbReference type="SAM" id="MobiDB-lite"/>
    </source>
</evidence>
<accession>A0A378YFZ9</accession>
<name>A0A378YFZ9_9NOCA</name>
<dbReference type="EMBL" id="UGRY01000002">
    <property type="protein sequence ID" value="SUA75788.1"/>
    <property type="molecule type" value="Genomic_DNA"/>
</dbReference>
<protein>
    <submittedName>
        <fullName evidence="7">Glutathione import ATP-binding protein GsiA</fullName>
        <ecNumber evidence="7">3.6.3.-</ecNumber>
    </submittedName>
</protein>
<dbReference type="EC" id="3.6.3.-" evidence="7"/>
<dbReference type="Gene3D" id="3.40.50.300">
    <property type="entry name" value="P-loop containing nucleotide triphosphate hydrolases"/>
    <property type="match status" value="2"/>
</dbReference>
<keyword evidence="3" id="KW-0547">Nucleotide-binding</keyword>
<dbReference type="InterPro" id="IPR050319">
    <property type="entry name" value="ABC_transp_ATP-bind"/>
</dbReference>
<evidence type="ECO:0000256" key="4">
    <source>
        <dbReference type="ARBA" id="ARBA00022840"/>
    </source>
</evidence>
<dbReference type="Pfam" id="PF00005">
    <property type="entry name" value="ABC_tran"/>
    <property type="match status" value="2"/>
</dbReference>
<dbReference type="InterPro" id="IPR017871">
    <property type="entry name" value="ABC_transporter-like_CS"/>
</dbReference>
<evidence type="ECO:0000259" key="6">
    <source>
        <dbReference type="PROSITE" id="PS50893"/>
    </source>
</evidence>
<dbReference type="PANTHER" id="PTHR43776">
    <property type="entry name" value="TRANSPORT ATP-BINDING PROTEIN"/>
    <property type="match status" value="1"/>
</dbReference>
<reference evidence="7 8" key="1">
    <citation type="submission" date="2018-06" db="EMBL/GenBank/DDBJ databases">
        <authorList>
            <consortium name="Pathogen Informatics"/>
            <person name="Doyle S."/>
        </authorList>
    </citation>
    <scope>NUCLEOTIDE SEQUENCE [LARGE SCALE GENOMIC DNA]</scope>
    <source>
        <strain evidence="7 8">NCTC1934</strain>
    </source>
</reference>